<feature type="repeat" description="ANK" evidence="1">
    <location>
        <begin position="640"/>
        <end position="672"/>
    </location>
</feature>
<dbReference type="PROSITE" id="PS50297">
    <property type="entry name" value="ANK_REP_REGION"/>
    <property type="match status" value="8"/>
</dbReference>
<dbReference type="Pfam" id="PF00023">
    <property type="entry name" value="Ank"/>
    <property type="match status" value="1"/>
</dbReference>
<dbReference type="RefSeq" id="XP_056502057.1">
    <property type="nucleotide sequence ID" value="XM_056642645.1"/>
</dbReference>
<dbReference type="AlphaFoldDB" id="A0A9W9P393"/>
<dbReference type="PANTHER" id="PTHR10622:SF10">
    <property type="entry name" value="HET DOMAIN-CONTAINING PROTEIN"/>
    <property type="match status" value="1"/>
</dbReference>
<dbReference type="InterPro" id="IPR036770">
    <property type="entry name" value="Ankyrin_rpt-contain_sf"/>
</dbReference>
<feature type="repeat" description="ANK" evidence="1">
    <location>
        <begin position="673"/>
        <end position="705"/>
    </location>
</feature>
<dbReference type="Pfam" id="PF13606">
    <property type="entry name" value="Ank_3"/>
    <property type="match status" value="1"/>
</dbReference>
<feature type="domain" description="Heterokaryon incompatibility" evidence="2">
    <location>
        <begin position="27"/>
        <end position="113"/>
    </location>
</feature>
<gene>
    <name evidence="4" type="ORF">N7469_003725</name>
</gene>
<sequence length="729" mass="82005">MRLLYTKEIEDGNYEIKEFSESETPRYAILSHTWEQGEVTLQDMEGDLARASEKEGFDKIEKCGLLAWHMGYEWIWIDTFCIDKTSSAELSEAINSMYKWYEQAGICFAYLADVPQKEMKDSRWFTRGWTLQELIAPANLEFFDAMWTRLGSKEDHLQVISDCTSIPPSLFSGGSDVDDFCIAQKMSWAANRSTSRIEDRAYSLLGLFGVHIPLIYGEGENAFVRLQEEIMRVTDDHTLFAWRHEDSRAGLLAVSPDAFADSHDIIPFVPFGFRGDAATSSSRGIYLELNFTGIGGEALGIAILHCKYKNDEGGLIAIYLQDTSLTMKLFRRVDSANFSRLDLTKFKPYPYPLRRICIEAGHLRRKRKQSIKQWKIEAERHIYPSDKINNLMTCEDPSGLLLDAACSGDNDTVWLLLTRSHIELDSKANSERTPLESAIRNGHKVIVEMLLEKGASINMQDSSGQTLLSVAVRFRHKDIVKLLLDRNAKVNEKDRTGYTPLLRACENGDIAIIKLLLDRNAETNQKNSKGYTPLLQACEYEDITIARMLLDRGANTEDRRICPQPGTSRITSLTCLLLATSRGNIALVKLLLESDAKIEARDFDDSHATSLLLATTAGNETIVKLLLENGADMEAYDTNTRYTPLLVASIQENVSMADLLLEYGAKPDVQDRHGRTPLLLAAINENESMVNLLLKKGAKTDMKDRKGRTAIFGNSKRKYDNCEASTGAC</sequence>
<dbReference type="SUPFAM" id="SSF48403">
    <property type="entry name" value="Ankyrin repeat"/>
    <property type="match status" value="1"/>
</dbReference>
<dbReference type="Pfam" id="PF06985">
    <property type="entry name" value="HET"/>
    <property type="match status" value="1"/>
</dbReference>
<keyword evidence="5" id="KW-1185">Reference proteome</keyword>
<reference evidence="4" key="1">
    <citation type="submission" date="2022-11" db="EMBL/GenBank/DDBJ databases">
        <authorList>
            <person name="Petersen C."/>
        </authorList>
    </citation>
    <scope>NUCLEOTIDE SEQUENCE</scope>
    <source>
        <strain evidence="4">IBT 23319</strain>
    </source>
</reference>
<dbReference type="InterPro" id="IPR010730">
    <property type="entry name" value="HET"/>
</dbReference>
<dbReference type="Pfam" id="PF26640">
    <property type="entry name" value="DUF8212"/>
    <property type="match status" value="1"/>
</dbReference>
<reference evidence="4" key="2">
    <citation type="journal article" date="2023" name="IMA Fungus">
        <title>Comparative genomic study of the Penicillium genus elucidates a diverse pangenome and 15 lateral gene transfer events.</title>
        <authorList>
            <person name="Petersen C."/>
            <person name="Sorensen T."/>
            <person name="Nielsen M.R."/>
            <person name="Sondergaard T.E."/>
            <person name="Sorensen J.L."/>
            <person name="Fitzpatrick D.A."/>
            <person name="Frisvad J.C."/>
            <person name="Nielsen K.L."/>
        </authorList>
    </citation>
    <scope>NUCLEOTIDE SEQUENCE</scope>
    <source>
        <strain evidence="4">IBT 23319</strain>
    </source>
</reference>
<comment type="caution">
    <text evidence="4">The sequence shown here is derived from an EMBL/GenBank/DDBJ whole genome shotgun (WGS) entry which is preliminary data.</text>
</comment>
<protein>
    <recommendedName>
        <fullName evidence="6">Heterokaryon incompatibility domain-containing protein</fullName>
    </recommendedName>
</protein>
<dbReference type="GeneID" id="81381812"/>
<dbReference type="InterPro" id="IPR058525">
    <property type="entry name" value="DUF8212"/>
</dbReference>
<organism evidence="4 5">
    <name type="scientific">Penicillium citrinum</name>
    <dbReference type="NCBI Taxonomy" id="5077"/>
    <lineage>
        <taxon>Eukaryota</taxon>
        <taxon>Fungi</taxon>
        <taxon>Dikarya</taxon>
        <taxon>Ascomycota</taxon>
        <taxon>Pezizomycotina</taxon>
        <taxon>Eurotiomycetes</taxon>
        <taxon>Eurotiomycetidae</taxon>
        <taxon>Eurotiales</taxon>
        <taxon>Aspergillaceae</taxon>
        <taxon>Penicillium</taxon>
    </lineage>
</organism>
<keyword evidence="1" id="KW-0040">ANK repeat</keyword>
<accession>A0A9W9P393</accession>
<feature type="domain" description="DUF8212" evidence="3">
    <location>
        <begin position="221"/>
        <end position="246"/>
    </location>
</feature>
<dbReference type="Proteomes" id="UP001147733">
    <property type="component" value="Unassembled WGS sequence"/>
</dbReference>
<feature type="repeat" description="ANK" evidence="1">
    <location>
        <begin position="571"/>
        <end position="603"/>
    </location>
</feature>
<feature type="repeat" description="ANK" evidence="1">
    <location>
        <begin position="606"/>
        <end position="638"/>
    </location>
</feature>
<feature type="repeat" description="ANK" evidence="1">
    <location>
        <begin position="496"/>
        <end position="528"/>
    </location>
</feature>
<dbReference type="PANTHER" id="PTHR10622">
    <property type="entry name" value="HET DOMAIN-CONTAINING PROTEIN"/>
    <property type="match status" value="1"/>
</dbReference>
<dbReference type="EMBL" id="JAPQKT010000003">
    <property type="protein sequence ID" value="KAJ5234557.1"/>
    <property type="molecule type" value="Genomic_DNA"/>
</dbReference>
<dbReference type="InterPro" id="IPR002110">
    <property type="entry name" value="Ankyrin_rpt"/>
</dbReference>
<name>A0A9W9P393_PENCI</name>
<evidence type="ECO:0000259" key="3">
    <source>
        <dbReference type="Pfam" id="PF26640"/>
    </source>
</evidence>
<feature type="repeat" description="ANK" evidence="1">
    <location>
        <begin position="463"/>
        <end position="495"/>
    </location>
</feature>
<evidence type="ECO:0000259" key="2">
    <source>
        <dbReference type="Pfam" id="PF06985"/>
    </source>
</evidence>
<evidence type="ECO:0000313" key="5">
    <source>
        <dbReference type="Proteomes" id="UP001147733"/>
    </source>
</evidence>
<evidence type="ECO:0008006" key="6">
    <source>
        <dbReference type="Google" id="ProtNLM"/>
    </source>
</evidence>
<evidence type="ECO:0000256" key="1">
    <source>
        <dbReference type="PROSITE-ProRule" id="PRU00023"/>
    </source>
</evidence>
<dbReference type="OrthoDB" id="341259at2759"/>
<dbReference type="Pfam" id="PF12796">
    <property type="entry name" value="Ank_2"/>
    <property type="match status" value="3"/>
</dbReference>
<feature type="repeat" description="ANK" evidence="1">
    <location>
        <begin position="430"/>
        <end position="462"/>
    </location>
</feature>
<feature type="repeat" description="ANK" evidence="1">
    <location>
        <begin position="529"/>
        <end position="561"/>
    </location>
</feature>
<dbReference type="PROSITE" id="PS50088">
    <property type="entry name" value="ANK_REPEAT"/>
    <property type="match status" value="8"/>
</dbReference>
<proteinExistence type="predicted"/>
<evidence type="ECO:0000313" key="4">
    <source>
        <dbReference type="EMBL" id="KAJ5234557.1"/>
    </source>
</evidence>
<dbReference type="Gene3D" id="1.25.40.20">
    <property type="entry name" value="Ankyrin repeat-containing domain"/>
    <property type="match status" value="4"/>
</dbReference>
<dbReference type="SMART" id="SM00248">
    <property type="entry name" value="ANK"/>
    <property type="match status" value="8"/>
</dbReference>